<sequence>MAKLVTDETKEEDSWELAKLAYASYTEVVSEDHREFRLNETWSKALTGDAVDLLVQVHKEYKAALTPDDRTAIRERYANNVLSLSENVDFLTTILKRAIGDSDDPPKGAIEAGSAWHSMLNQVRGKRQVSSTNKKKYANRKITAFLAIADNWSLEFLVHYHLDSRIHTYLERLSRMSRKVALAQAIRMFNRTLWLNRQDWVNLEKSDNFFDNLTMPMLLRCFAMLQGKGVFATDYQYFDSPILEEEIQRHGIHRDVFGLLRLTPFLQGQVQYSPTEEALRLKLVPGYVEQPGEAVKPFQSFSQRQQEHTQPEVPVNEHDVLDVVKILSGMHASPEKAETAPFRPSQVQREALERIQRMQQQSSDSGSLDQGEGETDSKVNSESQSIQGSVETGDADAQTDDSRHTKTVNQENGEAEVEEDADGEEAESTQESTEDDQSTLSTEKADEADQSATHGQTGRKPGGRISQIASSSKSQPASAKSAAPTGKSLVSQGQPRTTTTAASRSKGAASKPVPVRSTSRLKPLMPPPPPVMEKQNITFVWEHGGEKPSDSIRYAAQKFMVVVRAEAKKWVEDYHVEIKCVKRRKLG</sequence>
<feature type="compositionally biased region" description="Polar residues" evidence="1">
    <location>
        <begin position="488"/>
        <end position="503"/>
    </location>
</feature>
<protein>
    <submittedName>
        <fullName evidence="2">Cochaperone protein, regulates activity of adenylyl cyclase Cyr1p</fullName>
    </submittedName>
</protein>
<feature type="compositionally biased region" description="Low complexity" evidence="1">
    <location>
        <begin position="465"/>
        <end position="484"/>
    </location>
</feature>
<feature type="compositionally biased region" description="Low complexity" evidence="1">
    <location>
        <begin position="359"/>
        <end position="370"/>
    </location>
</feature>
<dbReference type="InParanoid" id="A0A2K1QPW2"/>
<comment type="caution">
    <text evidence="2">The sequence shown here is derived from an EMBL/GenBank/DDBJ whole genome shotgun (WGS) entry which is preliminary data.</text>
</comment>
<dbReference type="AlphaFoldDB" id="A0A2K1QPW2"/>
<evidence type="ECO:0000256" key="1">
    <source>
        <dbReference type="SAM" id="MobiDB-lite"/>
    </source>
</evidence>
<dbReference type="Proteomes" id="UP000243797">
    <property type="component" value="Unassembled WGS sequence"/>
</dbReference>
<keyword evidence="3" id="KW-1185">Reference proteome</keyword>
<proteinExistence type="predicted"/>
<name>A0A2K1QPW2_9PEZI</name>
<gene>
    <name evidence="2" type="ORF">CAC42_3632</name>
</gene>
<evidence type="ECO:0000313" key="2">
    <source>
        <dbReference type="EMBL" id="PNS17062.1"/>
    </source>
</evidence>
<feature type="region of interest" description="Disordered" evidence="1">
    <location>
        <begin position="355"/>
        <end position="530"/>
    </location>
</feature>
<evidence type="ECO:0000313" key="3">
    <source>
        <dbReference type="Proteomes" id="UP000243797"/>
    </source>
</evidence>
<reference evidence="2 3" key="1">
    <citation type="submission" date="2017-06" db="EMBL/GenBank/DDBJ databases">
        <title>Draft genome sequence of a variant of Elsinoe murrayae.</title>
        <authorList>
            <person name="Cheng Q."/>
        </authorList>
    </citation>
    <scope>NUCLEOTIDE SEQUENCE [LARGE SCALE GENOMIC DNA]</scope>
    <source>
        <strain evidence="2 3">CQ-2017a</strain>
    </source>
</reference>
<organism evidence="2 3">
    <name type="scientific">Sphaceloma murrayae</name>
    <dbReference type="NCBI Taxonomy" id="2082308"/>
    <lineage>
        <taxon>Eukaryota</taxon>
        <taxon>Fungi</taxon>
        <taxon>Dikarya</taxon>
        <taxon>Ascomycota</taxon>
        <taxon>Pezizomycotina</taxon>
        <taxon>Dothideomycetes</taxon>
        <taxon>Dothideomycetidae</taxon>
        <taxon>Myriangiales</taxon>
        <taxon>Elsinoaceae</taxon>
        <taxon>Sphaceloma</taxon>
    </lineage>
</organism>
<feature type="compositionally biased region" description="Acidic residues" evidence="1">
    <location>
        <begin position="413"/>
        <end position="437"/>
    </location>
</feature>
<feature type="compositionally biased region" description="Polar residues" evidence="1">
    <location>
        <begin position="378"/>
        <end position="390"/>
    </location>
</feature>
<accession>A0A2K1QPW2</accession>
<dbReference type="EMBL" id="NKHZ01000054">
    <property type="protein sequence ID" value="PNS17062.1"/>
    <property type="molecule type" value="Genomic_DNA"/>
</dbReference>